<dbReference type="InterPro" id="IPR054528">
    <property type="entry name" value="TcaA_5th"/>
</dbReference>
<dbReference type="Gene3D" id="2.40.10.120">
    <property type="match status" value="1"/>
</dbReference>
<dbReference type="InterPro" id="IPR051201">
    <property type="entry name" value="Chloro_Bact_Ser_Proteases"/>
</dbReference>
<evidence type="ECO:0000259" key="7">
    <source>
        <dbReference type="Pfam" id="PF22819"/>
    </source>
</evidence>
<evidence type="ECO:0000313" key="8">
    <source>
        <dbReference type="EMBL" id="SOC43948.1"/>
    </source>
</evidence>
<keyword evidence="5" id="KW-0472">Membrane</keyword>
<dbReference type="RefSeq" id="WP_097150947.1">
    <property type="nucleotide sequence ID" value="NZ_OBQC01000018.1"/>
</dbReference>
<keyword evidence="2" id="KW-0378">Hydrolase</keyword>
<dbReference type="EMBL" id="OBQC01000018">
    <property type="protein sequence ID" value="SOC43948.1"/>
    <property type="molecule type" value="Genomic_DNA"/>
</dbReference>
<keyword evidence="5" id="KW-1133">Transmembrane helix</keyword>
<protein>
    <submittedName>
        <fullName evidence="8">Zinc ribbon protein</fullName>
    </submittedName>
</protein>
<reference evidence="9" key="1">
    <citation type="submission" date="2017-08" db="EMBL/GenBank/DDBJ databases">
        <authorList>
            <person name="Varghese N."/>
            <person name="Submissions S."/>
        </authorList>
    </citation>
    <scope>NUCLEOTIDE SEQUENCE [LARGE SCALE GENOMIC DNA]</scope>
    <source>
        <strain evidence="9">JC23</strain>
    </source>
</reference>
<dbReference type="GO" id="GO:0006508">
    <property type="term" value="P:proteolysis"/>
    <property type="evidence" value="ECO:0007669"/>
    <property type="project" value="UniProtKB-KW"/>
</dbReference>
<dbReference type="Pfam" id="PF13240">
    <property type="entry name" value="Zn_Ribbon_1"/>
    <property type="match status" value="1"/>
</dbReference>
<dbReference type="Pfam" id="PF13365">
    <property type="entry name" value="Trypsin_2"/>
    <property type="match status" value="1"/>
</dbReference>
<feature type="compositionally biased region" description="Polar residues" evidence="4">
    <location>
        <begin position="61"/>
        <end position="77"/>
    </location>
</feature>
<feature type="region of interest" description="Disordered" evidence="4">
    <location>
        <begin position="27"/>
        <end position="186"/>
    </location>
</feature>
<dbReference type="InterPro" id="IPR009003">
    <property type="entry name" value="Peptidase_S1_PA"/>
</dbReference>
<keyword evidence="3" id="KW-0720">Serine protease</keyword>
<feature type="domain" description="TcaA protein NTF2-like" evidence="7">
    <location>
        <begin position="514"/>
        <end position="628"/>
    </location>
</feature>
<dbReference type="InterPro" id="IPR001940">
    <property type="entry name" value="Peptidase_S1C"/>
</dbReference>
<dbReference type="SUPFAM" id="SSF50494">
    <property type="entry name" value="Trypsin-like serine proteases"/>
    <property type="match status" value="1"/>
</dbReference>
<name>A0A285URD8_9BACL</name>
<dbReference type="Pfam" id="PF22819">
    <property type="entry name" value="TcaA_5th"/>
    <property type="match status" value="1"/>
</dbReference>
<keyword evidence="5" id="KW-0812">Transmembrane</keyword>
<dbReference type="PANTHER" id="PTHR43343">
    <property type="entry name" value="PEPTIDASE S12"/>
    <property type="match status" value="1"/>
</dbReference>
<accession>A0A285URD8</accession>
<feature type="compositionally biased region" description="Low complexity" evidence="4">
    <location>
        <begin position="102"/>
        <end position="161"/>
    </location>
</feature>
<keyword evidence="1" id="KW-0645">Protease</keyword>
<evidence type="ECO:0000256" key="2">
    <source>
        <dbReference type="ARBA" id="ARBA00022801"/>
    </source>
</evidence>
<evidence type="ECO:0000313" key="9">
    <source>
        <dbReference type="Proteomes" id="UP000219252"/>
    </source>
</evidence>
<evidence type="ECO:0000256" key="4">
    <source>
        <dbReference type="SAM" id="MobiDB-lite"/>
    </source>
</evidence>
<evidence type="ECO:0000259" key="6">
    <source>
        <dbReference type="Pfam" id="PF13240"/>
    </source>
</evidence>
<feature type="region of interest" description="Disordered" evidence="4">
    <location>
        <begin position="233"/>
        <end position="257"/>
    </location>
</feature>
<sequence>MFCPNCGGSNDSNAKFCGNCGHSLNNQMGNQQSGEPIQSHDEQSYPYYEEPNASHFEQDHQNFQQPKRGTYPQQGNEQFKRPSEGQFHQPNNDQFNQHTGSQPNQHGQPGQFQQPGFQQPNGPQFQQQGNQFQQPGGPQFQQQGNQFQQPGGPQFQQAGNQYQQPNSGPFQPNSPQRSNPQPPKKNKKVWLISGVAALLIVILAVSYGLFTYFNGQNNAKPNDDNKVEQIVKDINNEDKDEKDDINGKDTKEEKEKEVVEEKEKTQIIKESLPKVFTIITQDGHGSGFLYAKGGYIVTNAHVVAGFSDVLVRNSAGQESPGKVIGISDTLDIALIQSEEYAKTEPLPIENKISDIGIEVIAIGSPQGFENSASIGYLTGTDREMSIDGYNFVYDELYQIDAQIDQGSSGGPLFDATTGNVIGINSIVYLNYQSFAFAIPVYTVKDYFDDWIKNPMSASDIVAVDVYAGYDTDISDLGEDYSDFWDWYEQYYGTGTDESVDFDDYLDSYGYYFDEETLTNFITYYFEYYEWAINDGDFYWVQDMISPDSNAYLEIERQIEDYYGSNYTFDYWYTEITGIDIFEEEEYAVVTTYEEYDLYDANGDYVTYAETAEYYVIIDEFGYYLIADMYYYEAQ</sequence>
<evidence type="ECO:0000256" key="1">
    <source>
        <dbReference type="ARBA" id="ARBA00022670"/>
    </source>
</evidence>
<organism evidence="8 9">
    <name type="scientific">Ureibacillus acetophenoni</name>
    <dbReference type="NCBI Taxonomy" id="614649"/>
    <lineage>
        <taxon>Bacteria</taxon>
        <taxon>Bacillati</taxon>
        <taxon>Bacillota</taxon>
        <taxon>Bacilli</taxon>
        <taxon>Bacillales</taxon>
        <taxon>Caryophanaceae</taxon>
        <taxon>Ureibacillus</taxon>
    </lineage>
</organism>
<feature type="domain" description="Zinc-ribbon" evidence="6">
    <location>
        <begin position="2"/>
        <end position="24"/>
    </location>
</feature>
<dbReference type="PANTHER" id="PTHR43343:SF3">
    <property type="entry name" value="PROTEASE DO-LIKE 8, CHLOROPLASTIC"/>
    <property type="match status" value="1"/>
</dbReference>
<evidence type="ECO:0000256" key="5">
    <source>
        <dbReference type="SAM" id="Phobius"/>
    </source>
</evidence>
<proteinExistence type="predicted"/>
<dbReference type="Proteomes" id="UP000219252">
    <property type="component" value="Unassembled WGS sequence"/>
</dbReference>
<feature type="compositionally biased region" description="Polar residues" evidence="4">
    <location>
        <begin position="86"/>
        <end position="101"/>
    </location>
</feature>
<evidence type="ECO:0000256" key="3">
    <source>
        <dbReference type="ARBA" id="ARBA00022825"/>
    </source>
</evidence>
<dbReference type="GO" id="GO:0004252">
    <property type="term" value="F:serine-type endopeptidase activity"/>
    <property type="evidence" value="ECO:0007669"/>
    <property type="project" value="InterPro"/>
</dbReference>
<dbReference type="PRINTS" id="PR00834">
    <property type="entry name" value="PROTEASES2C"/>
</dbReference>
<dbReference type="InterPro" id="IPR026870">
    <property type="entry name" value="Zinc_ribbon_dom"/>
</dbReference>
<feature type="transmembrane region" description="Helical" evidence="5">
    <location>
        <begin position="189"/>
        <end position="213"/>
    </location>
</feature>
<gene>
    <name evidence="8" type="ORF">SAMN05877842_1186</name>
</gene>
<feature type="compositionally biased region" description="Polar residues" evidence="4">
    <location>
        <begin position="27"/>
        <end position="36"/>
    </location>
</feature>
<dbReference type="AlphaFoldDB" id="A0A285URD8"/>
<dbReference type="OrthoDB" id="189537at2"/>
<keyword evidence="9" id="KW-1185">Reference proteome</keyword>